<evidence type="ECO:0000256" key="1">
    <source>
        <dbReference type="ARBA" id="ARBA00023015"/>
    </source>
</evidence>
<reference evidence="6" key="1">
    <citation type="journal article" date="2019" name="Int. J. Syst. Evol. Microbiol.">
        <title>The Global Catalogue of Microorganisms (GCM) 10K type strain sequencing project: providing services to taxonomists for standard genome sequencing and annotation.</title>
        <authorList>
            <consortium name="The Broad Institute Genomics Platform"/>
            <consortium name="The Broad Institute Genome Sequencing Center for Infectious Disease"/>
            <person name="Wu L."/>
            <person name="Ma J."/>
        </authorList>
    </citation>
    <scope>NUCLEOTIDE SEQUENCE [LARGE SCALE GENOMIC DNA]</scope>
    <source>
        <strain evidence="6">NBRC 108728</strain>
    </source>
</reference>
<dbReference type="PANTHER" id="PTHR43537:SF50">
    <property type="entry name" value="TRANSCRIPTIONAL REGULATORY PROTEIN"/>
    <property type="match status" value="1"/>
</dbReference>
<accession>A0ABN6XVG6</accession>
<evidence type="ECO:0000256" key="2">
    <source>
        <dbReference type="ARBA" id="ARBA00023125"/>
    </source>
</evidence>
<dbReference type="SMART" id="SM00345">
    <property type="entry name" value="HTH_GNTR"/>
    <property type="match status" value="1"/>
</dbReference>
<dbReference type="Pfam" id="PF00392">
    <property type="entry name" value="GntR"/>
    <property type="match status" value="1"/>
</dbReference>
<keyword evidence="2" id="KW-0238">DNA-binding</keyword>
<proteinExistence type="predicted"/>
<keyword evidence="6" id="KW-1185">Reference proteome</keyword>
<dbReference type="SUPFAM" id="SSF46785">
    <property type="entry name" value="Winged helix' DNA-binding domain"/>
    <property type="match status" value="1"/>
</dbReference>
<dbReference type="Gene3D" id="1.10.10.10">
    <property type="entry name" value="Winged helix-like DNA-binding domain superfamily/Winged helix DNA-binding domain"/>
    <property type="match status" value="1"/>
</dbReference>
<organism evidence="5 6">
    <name type="scientific">Frondihabitans sucicola</name>
    <dbReference type="NCBI Taxonomy" id="1268041"/>
    <lineage>
        <taxon>Bacteria</taxon>
        <taxon>Bacillati</taxon>
        <taxon>Actinomycetota</taxon>
        <taxon>Actinomycetes</taxon>
        <taxon>Micrococcales</taxon>
        <taxon>Microbacteriaceae</taxon>
        <taxon>Frondihabitans</taxon>
    </lineage>
</organism>
<dbReference type="PROSITE" id="PS50949">
    <property type="entry name" value="HTH_GNTR"/>
    <property type="match status" value="1"/>
</dbReference>
<dbReference type="InterPro" id="IPR036390">
    <property type="entry name" value="WH_DNA-bd_sf"/>
</dbReference>
<dbReference type="Gene3D" id="1.20.120.530">
    <property type="entry name" value="GntR ligand-binding domain-like"/>
    <property type="match status" value="1"/>
</dbReference>
<dbReference type="InterPro" id="IPR036388">
    <property type="entry name" value="WH-like_DNA-bd_sf"/>
</dbReference>
<protein>
    <recommendedName>
        <fullName evidence="4">HTH gntR-type domain-containing protein</fullName>
    </recommendedName>
</protein>
<name>A0ABN6XVG6_9MICO</name>
<dbReference type="InterPro" id="IPR000524">
    <property type="entry name" value="Tscrpt_reg_HTH_GntR"/>
</dbReference>
<dbReference type="InterPro" id="IPR008920">
    <property type="entry name" value="TF_FadR/GntR_C"/>
</dbReference>
<feature type="domain" description="HTH gntR-type" evidence="4">
    <location>
        <begin position="14"/>
        <end position="81"/>
    </location>
</feature>
<evidence type="ECO:0000259" key="4">
    <source>
        <dbReference type="PROSITE" id="PS50949"/>
    </source>
</evidence>
<evidence type="ECO:0000256" key="3">
    <source>
        <dbReference type="ARBA" id="ARBA00023163"/>
    </source>
</evidence>
<dbReference type="EMBL" id="AP027732">
    <property type="protein sequence ID" value="BDZ48123.1"/>
    <property type="molecule type" value="Genomic_DNA"/>
</dbReference>
<dbReference type="Proteomes" id="UP001321486">
    <property type="component" value="Chromosome"/>
</dbReference>
<dbReference type="RefSeq" id="WP_286345155.1">
    <property type="nucleotide sequence ID" value="NZ_AP027732.1"/>
</dbReference>
<gene>
    <name evidence="5" type="ORF">GCM10025867_03640</name>
</gene>
<evidence type="ECO:0000313" key="5">
    <source>
        <dbReference type="EMBL" id="BDZ48123.1"/>
    </source>
</evidence>
<keyword evidence="3" id="KW-0804">Transcription</keyword>
<keyword evidence="1" id="KW-0805">Transcription regulation</keyword>
<sequence>MPIPSETAPAASRVLLRDRIRDQIREAILDGVLQPGERLLDDDLVAWLGCSRTPIREALADLEHAGFIEISPNRYTRVAAPRDDEAFEVVQTLGVLFGGAVLLATPRLPEAARDQAVTMIDVCLADIGRGEALSLNRHYQELFDLFVEHCGNAHLTRVCRETSSGLAYKLRLPDSAAVFDWPAMLQPLADLRAAVLRGDAVAAELAGETLHRLHELEVAAA</sequence>
<evidence type="ECO:0000313" key="6">
    <source>
        <dbReference type="Proteomes" id="UP001321486"/>
    </source>
</evidence>
<dbReference type="PANTHER" id="PTHR43537">
    <property type="entry name" value="TRANSCRIPTIONAL REGULATOR, GNTR FAMILY"/>
    <property type="match status" value="1"/>
</dbReference>
<dbReference type="CDD" id="cd07377">
    <property type="entry name" value="WHTH_GntR"/>
    <property type="match status" value="1"/>
</dbReference>